<reference evidence="3" key="1">
    <citation type="journal article" date="2019" name="Int. J. Syst. Evol. Microbiol.">
        <title>The Global Catalogue of Microorganisms (GCM) 10K type strain sequencing project: providing services to taxonomists for standard genome sequencing and annotation.</title>
        <authorList>
            <consortium name="The Broad Institute Genomics Platform"/>
            <consortium name="The Broad Institute Genome Sequencing Center for Infectious Disease"/>
            <person name="Wu L."/>
            <person name="Ma J."/>
        </authorList>
    </citation>
    <scope>NUCLEOTIDE SEQUENCE [LARGE SCALE GENOMIC DNA]</scope>
    <source>
        <strain evidence="3">CCUG 62945</strain>
    </source>
</reference>
<dbReference type="GO" id="GO:0016787">
    <property type="term" value="F:hydrolase activity"/>
    <property type="evidence" value="ECO:0007669"/>
    <property type="project" value="UniProtKB-KW"/>
</dbReference>
<comment type="caution">
    <text evidence="2">The sequence shown here is derived from an EMBL/GenBank/DDBJ whole genome shotgun (WGS) entry which is preliminary data.</text>
</comment>
<evidence type="ECO:0000259" key="1">
    <source>
        <dbReference type="Pfam" id="PF12146"/>
    </source>
</evidence>
<sequence>MTLVLLPGMDGTGQLFASFIAALGTEYNVKVVVYPPVEPLGYRELEQIARAALPIDEPYIILGESFSGPIAVSLAASGSPNLKGLILCCSFLSNPRPIFSAFHSLITILPRVPVSLLARVLFGRFITRELQVALTQALSLVSLSVIRARLQAVLAINVSSQLSVVKVPVLYLRASRDQVVPASASVLIAKLNPRTRIVELVAPHCLLQALPIKAAQEVNTFVREIRNGF</sequence>
<dbReference type="Gene3D" id="3.40.50.1820">
    <property type="entry name" value="alpha/beta hydrolase"/>
    <property type="match status" value="1"/>
</dbReference>
<protein>
    <submittedName>
        <fullName evidence="2">Alpha/beta fold hydrolase</fullName>
    </submittedName>
</protein>
<feature type="domain" description="Serine aminopeptidase S33" evidence="1">
    <location>
        <begin position="56"/>
        <end position="190"/>
    </location>
</feature>
<keyword evidence="3" id="KW-1185">Reference proteome</keyword>
<accession>A0ABW2QXC2</accession>
<dbReference type="InterPro" id="IPR022742">
    <property type="entry name" value="Hydrolase_4"/>
</dbReference>
<gene>
    <name evidence="2" type="ORF">ACFQNF_10705</name>
</gene>
<dbReference type="InterPro" id="IPR029058">
    <property type="entry name" value="AB_hydrolase_fold"/>
</dbReference>
<keyword evidence="2" id="KW-0378">Hydrolase</keyword>
<name>A0ABW2QXC2_9NEIS</name>
<evidence type="ECO:0000313" key="2">
    <source>
        <dbReference type="EMBL" id="MFC7420348.1"/>
    </source>
</evidence>
<dbReference type="RefSeq" id="WP_380187973.1">
    <property type="nucleotide sequence ID" value="NZ_JBHTBQ010000018.1"/>
</dbReference>
<dbReference type="EMBL" id="JBHTBQ010000018">
    <property type="protein sequence ID" value="MFC7420348.1"/>
    <property type="molecule type" value="Genomic_DNA"/>
</dbReference>
<organism evidence="2 3">
    <name type="scientific">Iodobacter arcticus</name>
    <dbReference type="NCBI Taxonomy" id="590593"/>
    <lineage>
        <taxon>Bacteria</taxon>
        <taxon>Pseudomonadati</taxon>
        <taxon>Pseudomonadota</taxon>
        <taxon>Betaproteobacteria</taxon>
        <taxon>Neisseriales</taxon>
        <taxon>Chitinibacteraceae</taxon>
        <taxon>Iodobacter</taxon>
    </lineage>
</organism>
<dbReference type="Proteomes" id="UP001596473">
    <property type="component" value="Unassembled WGS sequence"/>
</dbReference>
<dbReference type="SUPFAM" id="SSF53474">
    <property type="entry name" value="alpha/beta-Hydrolases"/>
    <property type="match status" value="1"/>
</dbReference>
<evidence type="ECO:0000313" key="3">
    <source>
        <dbReference type="Proteomes" id="UP001596473"/>
    </source>
</evidence>
<proteinExistence type="predicted"/>
<dbReference type="Pfam" id="PF12146">
    <property type="entry name" value="Hydrolase_4"/>
    <property type="match status" value="1"/>
</dbReference>